<proteinExistence type="inferred from homology"/>
<gene>
    <name evidence="9" type="ORF">GQX73_g1887</name>
</gene>
<dbReference type="SUPFAM" id="SSF48264">
    <property type="entry name" value="Cytochrome P450"/>
    <property type="match status" value="1"/>
</dbReference>
<dbReference type="PRINTS" id="PR00385">
    <property type="entry name" value="P450"/>
</dbReference>
<accession>A0A7C8MYP9</accession>
<keyword evidence="8" id="KW-0472">Membrane</keyword>
<dbReference type="GO" id="GO:0020037">
    <property type="term" value="F:heme binding"/>
    <property type="evidence" value="ECO:0007669"/>
    <property type="project" value="InterPro"/>
</dbReference>
<dbReference type="GO" id="GO:0005506">
    <property type="term" value="F:iron ion binding"/>
    <property type="evidence" value="ECO:0007669"/>
    <property type="project" value="InterPro"/>
</dbReference>
<evidence type="ECO:0000256" key="3">
    <source>
        <dbReference type="ARBA" id="ARBA00022617"/>
    </source>
</evidence>
<evidence type="ECO:0000256" key="8">
    <source>
        <dbReference type="SAM" id="Phobius"/>
    </source>
</evidence>
<feature type="transmembrane region" description="Helical" evidence="8">
    <location>
        <begin position="48"/>
        <end position="67"/>
    </location>
</feature>
<evidence type="ECO:0000256" key="6">
    <source>
        <dbReference type="PIRSR" id="PIRSR602401-1"/>
    </source>
</evidence>
<comment type="cofactor">
    <cofactor evidence="1 6">
        <name>heme</name>
        <dbReference type="ChEBI" id="CHEBI:30413"/>
    </cofactor>
</comment>
<dbReference type="PANTHER" id="PTHR24305:SF166">
    <property type="entry name" value="CYTOCHROME P450 12A4, MITOCHONDRIAL-RELATED"/>
    <property type="match status" value="1"/>
</dbReference>
<dbReference type="InterPro" id="IPR001128">
    <property type="entry name" value="Cyt_P450"/>
</dbReference>
<keyword evidence="8" id="KW-0812">Transmembrane</keyword>
<dbReference type="InParanoid" id="A0A7C8MYP9"/>
<feature type="binding site" description="axial binding residue" evidence="6">
    <location>
        <position position="489"/>
    </location>
    <ligand>
        <name>heme</name>
        <dbReference type="ChEBI" id="CHEBI:30413"/>
    </ligand>
    <ligandPart>
        <name>Fe</name>
        <dbReference type="ChEBI" id="CHEBI:18248"/>
    </ligandPart>
</feature>
<keyword evidence="4 6" id="KW-0479">Metal-binding</keyword>
<keyword evidence="7" id="KW-0560">Oxidoreductase</keyword>
<dbReference type="InterPro" id="IPR017972">
    <property type="entry name" value="Cyt_P450_CS"/>
</dbReference>
<dbReference type="InterPro" id="IPR002401">
    <property type="entry name" value="Cyt_P450_E_grp-I"/>
</dbReference>
<dbReference type="Gene3D" id="1.10.630.10">
    <property type="entry name" value="Cytochrome P450"/>
    <property type="match status" value="1"/>
</dbReference>
<dbReference type="InterPro" id="IPR036396">
    <property type="entry name" value="Cyt_P450_sf"/>
</dbReference>
<evidence type="ECO:0000256" key="7">
    <source>
        <dbReference type="RuleBase" id="RU000461"/>
    </source>
</evidence>
<dbReference type="Proteomes" id="UP000481858">
    <property type="component" value="Unassembled WGS sequence"/>
</dbReference>
<evidence type="ECO:0000256" key="4">
    <source>
        <dbReference type="ARBA" id="ARBA00022723"/>
    </source>
</evidence>
<dbReference type="Pfam" id="PF00067">
    <property type="entry name" value="p450"/>
    <property type="match status" value="1"/>
</dbReference>
<evidence type="ECO:0000313" key="9">
    <source>
        <dbReference type="EMBL" id="KAF2971667.1"/>
    </source>
</evidence>
<comment type="similarity">
    <text evidence="2 7">Belongs to the cytochrome P450 family.</text>
</comment>
<dbReference type="GO" id="GO:0004497">
    <property type="term" value="F:monooxygenase activity"/>
    <property type="evidence" value="ECO:0007669"/>
    <property type="project" value="UniProtKB-KW"/>
</dbReference>
<sequence>MQDPSAYQVLKEAQRVKRCGPRLGIAVIMDEFLGQATYLTELRPGSSLQIVGVVAGLFILYLSALAIHRTYFHPLSHIPGPWLAKVSYWAEFYHDCLAEGYVKVYPALHDKYGPIVRVTPTRVHINDPEYFHEIYSISGAAKYLKDPEFFSTSGGIKHSVIMLTDPEVHRVRRKTIQYLFSPKGMEELSPRVEEVIKKGLEKLRISFEEKKPVNMNRIFKGVTVDTIMRLMFDKAFGLIDSPEEEPDFVKTMRMFAENFPWQKHFPIVNTISVIIPQSWAEYMVPGYARFRKQCGVWLDEVSERHKQGIYTAEDGRATIFDLFLQPNPEKGQLELSRDVLIDETFAFCFAGTDTTSYALSMGAYYLMSNPSKLEKMQDELSTVPTNEDGILQYKDIRNLPYLSATIKEILRLACPVPGITPRVVPEQGMTVAGHYLPKGTIISLSMRMVHFNETVYEKPYEFIPERWLGESGKELDKWFVTFSKGPRMCLGLNMTYLETYLCFANFFNKFNFELYKTDENTAMWIDMVAAAKSREPIRAMVTGPR</sequence>
<dbReference type="AlphaFoldDB" id="A0A7C8MYP9"/>
<keyword evidence="10" id="KW-1185">Reference proteome</keyword>
<dbReference type="PANTHER" id="PTHR24305">
    <property type="entry name" value="CYTOCHROME P450"/>
    <property type="match status" value="1"/>
</dbReference>
<dbReference type="EMBL" id="WUBL01000011">
    <property type="protein sequence ID" value="KAF2971667.1"/>
    <property type="molecule type" value="Genomic_DNA"/>
</dbReference>
<comment type="caution">
    <text evidence="9">The sequence shown here is derived from an EMBL/GenBank/DDBJ whole genome shotgun (WGS) entry which is preliminary data.</text>
</comment>
<keyword evidence="3 6" id="KW-0349">Heme</keyword>
<protein>
    <recommendedName>
        <fullName evidence="11">Cytochrome P450</fullName>
    </recommendedName>
</protein>
<dbReference type="CDD" id="cd11062">
    <property type="entry name" value="CYP58-like"/>
    <property type="match status" value="1"/>
</dbReference>
<name>A0A7C8MYP9_9PEZI</name>
<keyword evidence="5 6" id="KW-0408">Iron</keyword>
<dbReference type="OrthoDB" id="3945418at2759"/>
<dbReference type="PROSITE" id="PS00086">
    <property type="entry name" value="CYTOCHROME_P450"/>
    <property type="match status" value="1"/>
</dbReference>
<evidence type="ECO:0000256" key="2">
    <source>
        <dbReference type="ARBA" id="ARBA00010617"/>
    </source>
</evidence>
<keyword evidence="7" id="KW-0503">Monooxygenase</keyword>
<dbReference type="InterPro" id="IPR050121">
    <property type="entry name" value="Cytochrome_P450_monoxygenase"/>
</dbReference>
<organism evidence="9 10">
    <name type="scientific">Xylaria multiplex</name>
    <dbReference type="NCBI Taxonomy" id="323545"/>
    <lineage>
        <taxon>Eukaryota</taxon>
        <taxon>Fungi</taxon>
        <taxon>Dikarya</taxon>
        <taxon>Ascomycota</taxon>
        <taxon>Pezizomycotina</taxon>
        <taxon>Sordariomycetes</taxon>
        <taxon>Xylariomycetidae</taxon>
        <taxon>Xylariales</taxon>
        <taxon>Xylariaceae</taxon>
        <taxon>Xylaria</taxon>
    </lineage>
</organism>
<keyword evidence="8" id="KW-1133">Transmembrane helix</keyword>
<reference evidence="9 10" key="1">
    <citation type="submission" date="2019-12" db="EMBL/GenBank/DDBJ databases">
        <title>Draft genome sequence of the ascomycete Xylaria multiplex DSM 110363.</title>
        <authorList>
            <person name="Buettner E."/>
            <person name="Kellner H."/>
        </authorList>
    </citation>
    <scope>NUCLEOTIDE SEQUENCE [LARGE SCALE GENOMIC DNA]</scope>
    <source>
        <strain evidence="9 10">DSM 110363</strain>
    </source>
</reference>
<evidence type="ECO:0000256" key="1">
    <source>
        <dbReference type="ARBA" id="ARBA00001971"/>
    </source>
</evidence>
<dbReference type="GO" id="GO:0016705">
    <property type="term" value="F:oxidoreductase activity, acting on paired donors, with incorporation or reduction of molecular oxygen"/>
    <property type="evidence" value="ECO:0007669"/>
    <property type="project" value="InterPro"/>
</dbReference>
<dbReference type="PRINTS" id="PR00463">
    <property type="entry name" value="EP450I"/>
</dbReference>
<evidence type="ECO:0000313" key="10">
    <source>
        <dbReference type="Proteomes" id="UP000481858"/>
    </source>
</evidence>
<evidence type="ECO:0000256" key="5">
    <source>
        <dbReference type="ARBA" id="ARBA00023004"/>
    </source>
</evidence>
<evidence type="ECO:0008006" key="11">
    <source>
        <dbReference type="Google" id="ProtNLM"/>
    </source>
</evidence>